<keyword evidence="5" id="KW-1185">Reference proteome</keyword>
<dbReference type="EMBL" id="JABXBU010002230">
    <property type="protein sequence ID" value="KAF8767855.1"/>
    <property type="molecule type" value="Genomic_DNA"/>
</dbReference>
<dbReference type="InterPro" id="IPR005135">
    <property type="entry name" value="Endo/exonuclease/phosphatase"/>
</dbReference>
<evidence type="ECO:0000313" key="4">
    <source>
        <dbReference type="EMBL" id="KAF8767855.1"/>
    </source>
</evidence>
<dbReference type="Gene3D" id="3.60.10.10">
    <property type="entry name" value="Endonuclease/exonuclease/phosphatase"/>
    <property type="match status" value="1"/>
</dbReference>
<dbReference type="Pfam" id="PF00078">
    <property type="entry name" value="RVT_1"/>
    <property type="match status" value="1"/>
</dbReference>
<reference evidence="4" key="2">
    <citation type="submission" date="2020-06" db="EMBL/GenBank/DDBJ databases">
        <authorList>
            <person name="Sheffer M."/>
        </authorList>
    </citation>
    <scope>NUCLEOTIDE SEQUENCE</scope>
</reference>
<evidence type="ECO:0000313" key="5">
    <source>
        <dbReference type="Proteomes" id="UP000807504"/>
    </source>
</evidence>
<dbReference type="AlphaFoldDB" id="A0A8T0ECF8"/>
<name>A0A8T0ECF8_ARGBR</name>
<dbReference type="Pfam" id="PF03372">
    <property type="entry name" value="Exo_endo_phos"/>
    <property type="match status" value="1"/>
</dbReference>
<comment type="caution">
    <text evidence="4">The sequence shown here is derived from an EMBL/GenBank/DDBJ whole genome shotgun (WGS) entry which is preliminary data.</text>
</comment>
<dbReference type="GO" id="GO:0003824">
    <property type="term" value="F:catalytic activity"/>
    <property type="evidence" value="ECO:0007669"/>
    <property type="project" value="InterPro"/>
</dbReference>
<dbReference type="Proteomes" id="UP000807504">
    <property type="component" value="Unassembled WGS sequence"/>
</dbReference>
<evidence type="ECO:0000259" key="3">
    <source>
        <dbReference type="Pfam" id="PF03372"/>
    </source>
</evidence>
<proteinExistence type="predicted"/>
<gene>
    <name evidence="4" type="ORF">HNY73_020741</name>
</gene>
<dbReference type="PANTHER" id="PTHR47027">
    <property type="entry name" value="REVERSE TRANSCRIPTASE DOMAIN-CONTAINING PROTEIN"/>
    <property type="match status" value="1"/>
</dbReference>
<dbReference type="InterPro" id="IPR000477">
    <property type="entry name" value="RT_dom"/>
</dbReference>
<evidence type="ECO:0008006" key="6">
    <source>
        <dbReference type="Google" id="ProtNLM"/>
    </source>
</evidence>
<feature type="domain" description="Reverse transcriptase" evidence="2">
    <location>
        <begin position="622"/>
        <end position="784"/>
    </location>
</feature>
<organism evidence="4 5">
    <name type="scientific">Argiope bruennichi</name>
    <name type="common">Wasp spider</name>
    <name type="synonym">Aranea bruennichi</name>
    <dbReference type="NCBI Taxonomy" id="94029"/>
    <lineage>
        <taxon>Eukaryota</taxon>
        <taxon>Metazoa</taxon>
        <taxon>Ecdysozoa</taxon>
        <taxon>Arthropoda</taxon>
        <taxon>Chelicerata</taxon>
        <taxon>Arachnida</taxon>
        <taxon>Araneae</taxon>
        <taxon>Araneomorphae</taxon>
        <taxon>Entelegynae</taxon>
        <taxon>Araneoidea</taxon>
        <taxon>Araneidae</taxon>
        <taxon>Argiope</taxon>
    </lineage>
</organism>
<evidence type="ECO:0000256" key="1">
    <source>
        <dbReference type="SAM" id="Coils"/>
    </source>
</evidence>
<protein>
    <recommendedName>
        <fullName evidence="6">Reverse transcriptase domain-containing protein</fullName>
    </recommendedName>
</protein>
<accession>A0A8T0ECF8</accession>
<sequence>MEYLGNFGNNSLIFGTWNVRGLTEKKRETFSEIERENVDVVILTETKLKETGSENYGKYVHLYSGVRKKEHGQAGVSILMKKDLGFIESWEAVNERIIKADLNIHGQKITIMGVYWLDETPKTKDDSQEAETKDDFQKTFEEKLKNVTEERKLIILGDFNSRVENFDSHLARLENECEQLEQKKLNFPQQMKLQSLKRDIIKINQENANGARSEAVGSFGVEGKKSNNNGDRLMDVCAKFKLKIQNTFFDHKNIHTYTWYKKNDSSRSVIDFCITRQITALHVHDVLACRWFDCGTDHIFLAAFITIPSKKCKKSPFPKISESREHVTKKIPCEMRKYKTYLLYSDTLREKYENQVDFNIKKTAGRKLKNCRELENCGTTEEMYHNLKKSIHLAAEKVLGIQNKDIFGEFLWDKEIKYLRARRDSPYGITFDSNFDEKIKNEVWQGACSAVENTELNKRSKMAWSILHEMRNKNNETVLHQKPLEDFWKRNGIDIRDVESRKINRYRINPKETVKINLKDVTKALEQLDDDAWPVPGGLSIQLLRNSTSETKYLLTNLIQKIFNGEKIPSEIDETYINENTTNDIDLHVHCIMRVMCFILKERLENEIYERNCRSILLQTTNLDTTFMLRIYLQKIAEKEIPSSHIAFVDLKQVYFGIDYSQLFEILEKYGISEILLAVLEHLFKSNTIRGIETNKLSQQFILSKGLIEQSVLGPTLLKIYIQESINEWQRENRRIKNVISSSMIYDDKVIVIARRSTTLKTMILNLKKHLKILGLNISLKNLKYLGNKKLRFGHVIFYGQNVIDFDGTSFELRGGNCEEVSHRILETKNAIAYLHPVLRDEDISLRNKERIFETILTHILINGCEAWTLDSNVKKLMDKNLLERNYWKWCFEDFFEDYISNELFHKLLLLRKTEWYLKRSESLETNKWFLKFLKWEAGGTRRVQRPKKQWMDDIHEELRNTKVFKNYYNLGIYIRLY</sequence>
<dbReference type="SUPFAM" id="SSF56219">
    <property type="entry name" value="DNase I-like"/>
    <property type="match status" value="1"/>
</dbReference>
<evidence type="ECO:0000259" key="2">
    <source>
        <dbReference type="Pfam" id="PF00078"/>
    </source>
</evidence>
<feature type="domain" description="Endonuclease/exonuclease/phosphatase" evidence="3">
    <location>
        <begin position="15"/>
        <end position="276"/>
    </location>
</feature>
<keyword evidence="1" id="KW-0175">Coiled coil</keyword>
<dbReference type="PANTHER" id="PTHR47027:SF20">
    <property type="entry name" value="REVERSE TRANSCRIPTASE-LIKE PROTEIN WITH RNA-DIRECTED DNA POLYMERASE DOMAIN"/>
    <property type="match status" value="1"/>
</dbReference>
<dbReference type="InterPro" id="IPR036691">
    <property type="entry name" value="Endo/exonu/phosph_ase_sf"/>
</dbReference>
<reference evidence="4" key="1">
    <citation type="journal article" date="2020" name="bioRxiv">
        <title>Chromosome-level reference genome of the European wasp spider Argiope bruennichi: a resource for studies on range expansion and evolutionary adaptation.</title>
        <authorList>
            <person name="Sheffer M.M."/>
            <person name="Hoppe A."/>
            <person name="Krehenwinkel H."/>
            <person name="Uhl G."/>
            <person name="Kuss A.W."/>
            <person name="Jensen L."/>
            <person name="Jensen C."/>
            <person name="Gillespie R.G."/>
            <person name="Hoff K.J."/>
            <person name="Prost S."/>
        </authorList>
    </citation>
    <scope>NUCLEOTIDE SEQUENCE</scope>
</reference>
<feature type="coiled-coil region" evidence="1">
    <location>
        <begin position="156"/>
        <end position="190"/>
    </location>
</feature>